<gene>
    <name evidence="2" type="ORF">YALI1_B09299g</name>
</gene>
<dbReference type="eggNOG" id="KOG3035">
    <property type="taxonomic scope" value="Eukaryota"/>
</dbReference>
<dbReference type="VEuPathDB" id="FungiDB:YALI0_B07227g"/>
<dbReference type="VEuPathDB" id="FungiDB:YALI1_B09299g"/>
<accession>A0A1D8N6T3</accession>
<organism evidence="2 3">
    <name type="scientific">Yarrowia lipolytica</name>
    <name type="common">Candida lipolytica</name>
    <dbReference type="NCBI Taxonomy" id="4952"/>
    <lineage>
        <taxon>Eukaryota</taxon>
        <taxon>Fungi</taxon>
        <taxon>Dikarya</taxon>
        <taxon>Ascomycota</taxon>
        <taxon>Saccharomycotina</taxon>
        <taxon>Dipodascomycetes</taxon>
        <taxon>Dipodascales</taxon>
        <taxon>Dipodascales incertae sedis</taxon>
        <taxon>Yarrowia</taxon>
    </lineage>
</organism>
<dbReference type="SUPFAM" id="SSF52266">
    <property type="entry name" value="SGNH hydrolase"/>
    <property type="match status" value="1"/>
</dbReference>
<protein>
    <recommendedName>
        <fullName evidence="1">SGNH hydrolase-type esterase domain-containing protein</fullName>
    </recommendedName>
</protein>
<dbReference type="AlphaFoldDB" id="A0A1D8N6T3"/>
<dbReference type="GeneID" id="2907406"/>
<evidence type="ECO:0000313" key="3">
    <source>
        <dbReference type="Proteomes" id="UP000182444"/>
    </source>
</evidence>
<proteinExistence type="predicted"/>
<evidence type="ECO:0000313" key="2">
    <source>
        <dbReference type="EMBL" id="AOW01345.1"/>
    </source>
</evidence>
<sequence length="250" mass="28206">MTPPMNPDMDKILLFGDSITQYSSDQDLTFALAPALQHLYQRKMDILVRGYSGYNTDQAVQFFHHILEHEKGIKLVVIFFGSNDSATNEQHVPLDRYKANLEKLAQQAVDRGIKVILTGPAPHDELARREMFKDEPGVNPRSSQLQKRYSEAACEVALKMGLPSTNLWHAFATDAGWEPGMPFPSTVEGEGNEHETSVTKYLKDGLHFAGPGYKVWYDELVKVIGERYPGLSAENLPMVMPLWREFYGTS</sequence>
<dbReference type="InterPro" id="IPR036514">
    <property type="entry name" value="SGNH_hydro_sf"/>
</dbReference>
<dbReference type="InterPro" id="IPR045136">
    <property type="entry name" value="Iah1-like"/>
</dbReference>
<dbReference type="KEGG" id="yli:2907406"/>
<dbReference type="CDD" id="cd01838">
    <property type="entry name" value="Isoamyl_acetate_hydrolase_like"/>
    <property type="match status" value="1"/>
</dbReference>
<dbReference type="EMBL" id="CP017554">
    <property type="protein sequence ID" value="AOW01345.1"/>
    <property type="molecule type" value="Genomic_DNA"/>
</dbReference>
<reference evidence="2 3" key="1">
    <citation type="journal article" date="2016" name="PLoS ONE">
        <title>Sequence Assembly of Yarrowia lipolytica Strain W29/CLIB89 Shows Transposable Element Diversity.</title>
        <authorList>
            <person name="Magnan C."/>
            <person name="Yu J."/>
            <person name="Chang I."/>
            <person name="Jahn E."/>
            <person name="Kanomata Y."/>
            <person name="Wu J."/>
            <person name="Zeller M."/>
            <person name="Oakes M."/>
            <person name="Baldi P."/>
            <person name="Sandmeyer S."/>
        </authorList>
    </citation>
    <scope>NUCLEOTIDE SEQUENCE [LARGE SCALE GENOMIC DNA]</scope>
    <source>
        <strain evidence="3">CLIB89(W29)</strain>
    </source>
</reference>
<feature type="domain" description="SGNH hydrolase-type esterase" evidence="1">
    <location>
        <begin position="14"/>
        <end position="214"/>
    </location>
</feature>
<dbReference type="PANTHER" id="PTHR14209">
    <property type="entry name" value="ISOAMYL ACETATE-HYDROLYZING ESTERASE 1"/>
    <property type="match status" value="1"/>
</dbReference>
<dbReference type="RefSeq" id="XP_500598.3">
    <property type="nucleotide sequence ID" value="XM_500598.3"/>
</dbReference>
<dbReference type="PANTHER" id="PTHR14209:SF19">
    <property type="entry name" value="ISOAMYL ACETATE-HYDROLYZING ESTERASE 1 HOMOLOG"/>
    <property type="match status" value="1"/>
</dbReference>
<dbReference type="Proteomes" id="UP000182444">
    <property type="component" value="Chromosome 1B"/>
</dbReference>
<dbReference type="Pfam" id="PF13472">
    <property type="entry name" value="Lipase_GDSL_2"/>
    <property type="match status" value="1"/>
</dbReference>
<dbReference type="InterPro" id="IPR013830">
    <property type="entry name" value="SGNH_hydro"/>
</dbReference>
<name>A0A1D8N6T3_YARLL</name>
<dbReference type="Gene3D" id="3.40.50.1110">
    <property type="entry name" value="SGNH hydrolase"/>
    <property type="match status" value="1"/>
</dbReference>
<evidence type="ECO:0000259" key="1">
    <source>
        <dbReference type="Pfam" id="PF13472"/>
    </source>
</evidence>